<dbReference type="Proteomes" id="UP000078340">
    <property type="component" value="Unassembled WGS sequence"/>
</dbReference>
<dbReference type="InterPro" id="IPR024320">
    <property type="entry name" value="LPG_synthase_C"/>
</dbReference>
<dbReference type="GeneID" id="28893419"/>
<gene>
    <name evidence="7" type="ORF">VFPFJ_11303</name>
</gene>
<dbReference type="GO" id="GO:0016755">
    <property type="term" value="F:aminoacyltransferase activity"/>
    <property type="evidence" value="ECO:0007669"/>
    <property type="project" value="TreeGrafter"/>
</dbReference>
<dbReference type="PANTHER" id="PTHR34697">
    <property type="entry name" value="PHOSPHATIDYLGLYCEROL LYSYLTRANSFERASE"/>
    <property type="match status" value="1"/>
</dbReference>
<feature type="domain" description="Phosphatidylglycerol lysyltransferase C-terminal" evidence="6">
    <location>
        <begin position="85"/>
        <end position="383"/>
    </location>
</feature>
<dbReference type="AlphaFoldDB" id="A0A179FFW6"/>
<dbReference type="STRING" id="33203.A0A179FFW6"/>
<evidence type="ECO:0000259" key="6">
    <source>
        <dbReference type="Pfam" id="PF09924"/>
    </source>
</evidence>
<evidence type="ECO:0000256" key="3">
    <source>
        <dbReference type="ARBA" id="ARBA00022692"/>
    </source>
</evidence>
<keyword evidence="4" id="KW-1133">Transmembrane helix</keyword>
<dbReference type="Pfam" id="PF09924">
    <property type="entry name" value="LPG_synthase_C"/>
    <property type="match status" value="1"/>
</dbReference>
<evidence type="ECO:0000256" key="4">
    <source>
        <dbReference type="ARBA" id="ARBA00022989"/>
    </source>
</evidence>
<dbReference type="EMBL" id="LSBI01000027">
    <property type="protein sequence ID" value="OAQ63939.1"/>
    <property type="molecule type" value="Genomic_DNA"/>
</dbReference>
<evidence type="ECO:0000256" key="2">
    <source>
        <dbReference type="ARBA" id="ARBA00022475"/>
    </source>
</evidence>
<comment type="subcellular location">
    <subcellularLocation>
        <location evidence="1">Cell membrane</location>
        <topology evidence="1">Multi-pass membrane protein</topology>
    </subcellularLocation>
</comment>
<evidence type="ECO:0000256" key="5">
    <source>
        <dbReference type="ARBA" id="ARBA00023136"/>
    </source>
</evidence>
<reference evidence="7 8" key="1">
    <citation type="submission" date="2016-02" db="EMBL/GenBank/DDBJ databases">
        <title>Biosynthesis of antibiotic leucinostatins and their inhibition on Phytophthora in bio-control Purpureocillium lilacinum.</title>
        <authorList>
            <person name="Wang G."/>
            <person name="Liu Z."/>
            <person name="Lin R."/>
            <person name="Li E."/>
            <person name="Mao Z."/>
            <person name="Ling J."/>
            <person name="Yin W."/>
            <person name="Xie B."/>
        </authorList>
    </citation>
    <scope>NUCLEOTIDE SEQUENCE [LARGE SCALE GENOMIC DNA]</scope>
    <source>
        <strain evidence="7">PLFJ-1</strain>
    </source>
</reference>
<keyword evidence="2" id="KW-1003">Cell membrane</keyword>
<name>A0A179FFW6_PURLI</name>
<comment type="caution">
    <text evidence="7">The sequence shown here is derived from an EMBL/GenBank/DDBJ whole genome shotgun (WGS) entry which is preliminary data.</text>
</comment>
<dbReference type="KEGG" id="plj:28893419"/>
<evidence type="ECO:0000256" key="1">
    <source>
        <dbReference type="ARBA" id="ARBA00004651"/>
    </source>
</evidence>
<organism evidence="7 8">
    <name type="scientific">Purpureocillium lilacinum</name>
    <name type="common">Paecilomyces lilacinus</name>
    <dbReference type="NCBI Taxonomy" id="33203"/>
    <lineage>
        <taxon>Eukaryota</taxon>
        <taxon>Fungi</taxon>
        <taxon>Dikarya</taxon>
        <taxon>Ascomycota</taxon>
        <taxon>Pezizomycotina</taxon>
        <taxon>Sordariomycetes</taxon>
        <taxon>Hypocreomycetidae</taxon>
        <taxon>Hypocreales</taxon>
        <taxon>Ophiocordycipitaceae</taxon>
        <taxon>Purpureocillium</taxon>
    </lineage>
</organism>
<evidence type="ECO:0000313" key="8">
    <source>
        <dbReference type="Proteomes" id="UP000078340"/>
    </source>
</evidence>
<proteinExistence type="predicted"/>
<sequence>MATFRRTDTPRLPGARLDVGAHDIVQRMLPCHETKHLVSTSRFSSDGSVVTLSQDILSDGSSGRADSSDSTLFDVFESDEFDRAYQQHSQTAHMGVLDPEYQTFTSQNGYGAVVYTVKDGTLVVSGDPLAAPEHFEPLLEELAQFRKKNRLKIAFMGVSETFAMYAQKRNWIPVRFGRERVLNPMTNKILSNQGAGKRMLAQNRRLLDPKREGISIGIYAPGINGIDRSMEVQLQVIYDQWRVERNCKKEKDLQTFVTVYDLFCRRNITFFLYTSDREGHVNGFAALRNVGAKNGFHLDPCIASPTAPRGITDLLIVTAMQLLRDTGVSYLCLGHEPFLDLGDMPNQDGLKARVARDMFHRVVDSAQLGGKRTYNNKFHPDESQSSELYVVLPGGSSLLRQAAAVMHVANIKIRRLLI</sequence>
<dbReference type="PANTHER" id="PTHR34697:SF2">
    <property type="entry name" value="PHOSPHATIDYLGLYCEROL LYSYLTRANSFERASE"/>
    <property type="match status" value="1"/>
</dbReference>
<keyword evidence="3" id="KW-0812">Transmembrane</keyword>
<protein>
    <recommendedName>
        <fullName evidence="6">Phosphatidylglycerol lysyltransferase C-terminal domain-containing protein</fullName>
    </recommendedName>
</protein>
<dbReference type="GO" id="GO:0005886">
    <property type="term" value="C:plasma membrane"/>
    <property type="evidence" value="ECO:0007669"/>
    <property type="project" value="UniProtKB-SubCell"/>
</dbReference>
<dbReference type="InterPro" id="IPR051211">
    <property type="entry name" value="PG_lysyltransferase"/>
</dbReference>
<keyword evidence="5" id="KW-0472">Membrane</keyword>
<evidence type="ECO:0000313" key="7">
    <source>
        <dbReference type="EMBL" id="OAQ63939.1"/>
    </source>
</evidence>
<dbReference type="OMA" id="LDPCIAS"/>
<dbReference type="GO" id="GO:0055091">
    <property type="term" value="P:phospholipid homeostasis"/>
    <property type="evidence" value="ECO:0007669"/>
    <property type="project" value="TreeGrafter"/>
</dbReference>
<accession>A0A179FFW6</accession>